<accession>A0A7D4NKY4</accession>
<protein>
    <submittedName>
        <fullName evidence="2">Carbon-nitrogen family hydrolase</fullName>
    </submittedName>
</protein>
<proteinExistence type="predicted"/>
<evidence type="ECO:0000313" key="2">
    <source>
        <dbReference type="EMBL" id="QKI89649.1"/>
    </source>
</evidence>
<organism evidence="2 3">
    <name type="scientific">Thiomicrorhabdus xiamenensis</name>
    <dbReference type="NCBI Taxonomy" id="2739063"/>
    <lineage>
        <taxon>Bacteria</taxon>
        <taxon>Pseudomonadati</taxon>
        <taxon>Pseudomonadota</taxon>
        <taxon>Gammaproteobacteria</taxon>
        <taxon>Thiotrichales</taxon>
        <taxon>Piscirickettsiaceae</taxon>
        <taxon>Thiomicrorhabdus</taxon>
    </lineage>
</organism>
<dbReference type="EMBL" id="CP054020">
    <property type="protein sequence ID" value="QKI89649.1"/>
    <property type="molecule type" value="Genomic_DNA"/>
</dbReference>
<dbReference type="PROSITE" id="PS50263">
    <property type="entry name" value="CN_HYDROLASE"/>
    <property type="match status" value="1"/>
</dbReference>
<keyword evidence="3" id="KW-1185">Reference proteome</keyword>
<dbReference type="KEGG" id="txa:HQN79_08745"/>
<dbReference type="InterPro" id="IPR052737">
    <property type="entry name" value="Omega-amidase_YafV"/>
</dbReference>
<evidence type="ECO:0000259" key="1">
    <source>
        <dbReference type="PROSITE" id="PS50263"/>
    </source>
</evidence>
<dbReference type="Proteomes" id="UP000504724">
    <property type="component" value="Chromosome"/>
</dbReference>
<dbReference type="Pfam" id="PF00795">
    <property type="entry name" value="CN_hydrolase"/>
    <property type="match status" value="1"/>
</dbReference>
<dbReference type="Gene3D" id="3.60.110.10">
    <property type="entry name" value="Carbon-nitrogen hydrolase"/>
    <property type="match status" value="1"/>
</dbReference>
<gene>
    <name evidence="2" type="ORF">HQN79_08745</name>
</gene>
<keyword evidence="2" id="KW-0378">Hydrolase</keyword>
<evidence type="ECO:0000313" key="3">
    <source>
        <dbReference type="Proteomes" id="UP000504724"/>
    </source>
</evidence>
<name>A0A7D4NKY4_9GAMM</name>
<reference evidence="2 3" key="1">
    <citation type="submission" date="2020-05" db="EMBL/GenBank/DDBJ databases">
        <title>Thiomicrorhabdus sediminis sp.nov. and Thiomicrorhabdus xiamenensis sp.nov., novel sulfur-oxidizing bacteria isolated from coastal sediment.</title>
        <authorList>
            <person name="Liu X."/>
        </authorList>
    </citation>
    <scope>NUCLEOTIDE SEQUENCE [LARGE SCALE GENOMIC DNA]</scope>
    <source>
        <strain evidence="2 3">G2</strain>
    </source>
</reference>
<dbReference type="GO" id="GO:0050152">
    <property type="term" value="F:omega-amidase activity"/>
    <property type="evidence" value="ECO:0007669"/>
    <property type="project" value="TreeGrafter"/>
</dbReference>
<dbReference type="GO" id="GO:0106008">
    <property type="term" value="F:2-oxoglutaramate amidase activity"/>
    <property type="evidence" value="ECO:0007669"/>
    <property type="project" value="TreeGrafter"/>
</dbReference>
<dbReference type="PANTHER" id="PTHR47799">
    <property type="entry name" value="OMEGA-AMIDASE YAFV"/>
    <property type="match status" value="1"/>
</dbReference>
<dbReference type="InterPro" id="IPR003010">
    <property type="entry name" value="C-N_Hydrolase"/>
</dbReference>
<sequence length="275" mass="31247">MQGSELRLYIAQFAPQWLDIDASLRDLRGLLNERVGQKSVGDEDVCQLLLLPEMFASGFSMQPEKFAESPHGEVSQALSALAVEYHLNILAGVAQSDEPGQGRREFYNRALYLTQAGKLKQAYSKQRLFSYAGENRIYKAGDSNRVFHIACAEQSLRAAVFICYDLRFPELFRQLAREVEIVFVLANWPSSRQTHWRTLLKARAIENQCFVVGVNRVGEDENTLHYAGGSVIFNANGDCLLDCQQQPWNDFSISMVELQRQVAHQRSEFSFLEDL</sequence>
<dbReference type="AlphaFoldDB" id="A0A7D4NKY4"/>
<dbReference type="SUPFAM" id="SSF56317">
    <property type="entry name" value="Carbon-nitrogen hydrolase"/>
    <property type="match status" value="1"/>
</dbReference>
<dbReference type="PANTHER" id="PTHR47799:SF1">
    <property type="entry name" value="OMEGA-AMIDASE YAFV"/>
    <property type="match status" value="1"/>
</dbReference>
<feature type="domain" description="CN hydrolase" evidence="1">
    <location>
        <begin position="6"/>
        <end position="260"/>
    </location>
</feature>
<dbReference type="InterPro" id="IPR036526">
    <property type="entry name" value="C-N_Hydrolase_sf"/>
</dbReference>
<dbReference type="RefSeq" id="WP_173285670.1">
    <property type="nucleotide sequence ID" value="NZ_CP054020.1"/>
</dbReference>